<evidence type="ECO:0000313" key="4">
    <source>
        <dbReference type="Proteomes" id="UP001154078"/>
    </source>
</evidence>
<sequence length="313" mass="35482">MSESDKILCAYCKTGAVKKIASCTSCKAIFHKSCGERYVCCSKKNTKGHNEDQETEEESNEAMLLKRKNSELEINNKVLQEKLILVENLNSQLQEQIIKLTMASNKENFITRSEFEKEINNIKDLLKKDKNTAKAESKTFSKAVRDNLPAPGPGTSDENKLLQLEDKQRKIMSEVISLTASNESNNQDWQIKKSKTKKEDKKMTNTREKTKPIIGSSNSNLLTSVPRLSHVYVGRLQPDTKEEQVIEFLKQSCPAVSKVSCEKLKSKLPDVYSSFKISIQSNVVDKIKDPSIWPAGVLINTFFMKRREEPPKS</sequence>
<evidence type="ECO:0000256" key="2">
    <source>
        <dbReference type="SAM" id="MobiDB-lite"/>
    </source>
</evidence>
<reference evidence="3" key="1">
    <citation type="submission" date="2021-12" db="EMBL/GenBank/DDBJ databases">
        <authorList>
            <person name="King R."/>
        </authorList>
    </citation>
    <scope>NUCLEOTIDE SEQUENCE</scope>
</reference>
<accession>A0A9P0AYN1</accession>
<dbReference type="EMBL" id="OV121133">
    <property type="protein sequence ID" value="CAH0550403.1"/>
    <property type="molecule type" value="Genomic_DNA"/>
</dbReference>
<evidence type="ECO:0000313" key="3">
    <source>
        <dbReference type="EMBL" id="CAH0550403.1"/>
    </source>
</evidence>
<evidence type="ECO:0000256" key="1">
    <source>
        <dbReference type="SAM" id="Coils"/>
    </source>
</evidence>
<feature type="region of interest" description="Disordered" evidence="2">
    <location>
        <begin position="137"/>
        <end position="161"/>
    </location>
</feature>
<organism evidence="3 4">
    <name type="scientific">Brassicogethes aeneus</name>
    <name type="common">Rape pollen beetle</name>
    <name type="synonym">Meligethes aeneus</name>
    <dbReference type="NCBI Taxonomy" id="1431903"/>
    <lineage>
        <taxon>Eukaryota</taxon>
        <taxon>Metazoa</taxon>
        <taxon>Ecdysozoa</taxon>
        <taxon>Arthropoda</taxon>
        <taxon>Hexapoda</taxon>
        <taxon>Insecta</taxon>
        <taxon>Pterygota</taxon>
        <taxon>Neoptera</taxon>
        <taxon>Endopterygota</taxon>
        <taxon>Coleoptera</taxon>
        <taxon>Polyphaga</taxon>
        <taxon>Cucujiformia</taxon>
        <taxon>Nitidulidae</taxon>
        <taxon>Meligethinae</taxon>
        <taxon>Brassicogethes</taxon>
    </lineage>
</organism>
<protein>
    <submittedName>
        <fullName evidence="3">Uncharacterized protein</fullName>
    </submittedName>
</protein>
<gene>
    <name evidence="3" type="ORF">MELIAE_LOCUS3232</name>
</gene>
<dbReference type="Proteomes" id="UP001154078">
    <property type="component" value="Chromosome 2"/>
</dbReference>
<dbReference type="AlphaFoldDB" id="A0A9P0AYN1"/>
<name>A0A9P0AYN1_BRAAE</name>
<keyword evidence="4" id="KW-1185">Reference proteome</keyword>
<feature type="coiled-coil region" evidence="1">
    <location>
        <begin position="55"/>
        <end position="132"/>
    </location>
</feature>
<dbReference type="OrthoDB" id="6781724at2759"/>
<keyword evidence="1" id="KW-0175">Coiled coil</keyword>
<feature type="compositionally biased region" description="Basic and acidic residues" evidence="2">
    <location>
        <begin position="197"/>
        <end position="211"/>
    </location>
</feature>
<proteinExistence type="predicted"/>
<feature type="region of interest" description="Disordered" evidence="2">
    <location>
        <begin position="186"/>
        <end position="218"/>
    </location>
</feature>